<dbReference type="SUPFAM" id="SSF50956">
    <property type="entry name" value="Thermostable phytase (3-phytase)"/>
    <property type="match status" value="1"/>
</dbReference>
<evidence type="ECO:0000259" key="2">
    <source>
        <dbReference type="Pfam" id="PF13449"/>
    </source>
</evidence>
<evidence type="ECO:0000256" key="1">
    <source>
        <dbReference type="SAM" id="SignalP"/>
    </source>
</evidence>
<keyword evidence="1" id="KW-0732">Signal</keyword>
<organism evidence="4 5">
    <name type="scientific">Steroidobacter flavus</name>
    <dbReference type="NCBI Taxonomy" id="1842136"/>
    <lineage>
        <taxon>Bacteria</taxon>
        <taxon>Pseudomonadati</taxon>
        <taxon>Pseudomonadota</taxon>
        <taxon>Gammaproteobacteria</taxon>
        <taxon>Steroidobacterales</taxon>
        <taxon>Steroidobacteraceae</taxon>
        <taxon>Steroidobacter</taxon>
    </lineage>
</organism>
<gene>
    <name evidence="4" type="ORF">ACFPN2_11550</name>
</gene>
<feature type="signal peptide" evidence="1">
    <location>
        <begin position="1"/>
        <end position="26"/>
    </location>
</feature>
<feature type="domain" description="Phytase-like" evidence="2">
    <location>
        <begin position="305"/>
        <end position="676"/>
    </location>
</feature>
<dbReference type="EMBL" id="JBHSDU010000003">
    <property type="protein sequence ID" value="MFC4309716.1"/>
    <property type="molecule type" value="Genomic_DNA"/>
</dbReference>
<protein>
    <submittedName>
        <fullName evidence="4">Choice-of-anchor I family protein</fullName>
    </submittedName>
</protein>
<keyword evidence="5" id="KW-1185">Reference proteome</keyword>
<feature type="domain" description="Choice-of-anchor I" evidence="3">
    <location>
        <begin position="709"/>
        <end position="960"/>
    </location>
</feature>
<evidence type="ECO:0000313" key="4">
    <source>
        <dbReference type="EMBL" id="MFC4309716.1"/>
    </source>
</evidence>
<evidence type="ECO:0000313" key="5">
    <source>
        <dbReference type="Proteomes" id="UP001595904"/>
    </source>
</evidence>
<dbReference type="InterPro" id="IPR015943">
    <property type="entry name" value="WD40/YVTN_repeat-like_dom_sf"/>
</dbReference>
<dbReference type="PANTHER" id="PTHR46928:SF1">
    <property type="entry name" value="MESENCHYME-SPECIFIC CELL SURFACE GLYCOPROTEIN"/>
    <property type="match status" value="1"/>
</dbReference>
<dbReference type="RefSeq" id="WP_380596753.1">
    <property type="nucleotide sequence ID" value="NZ_JBHSDU010000003.1"/>
</dbReference>
<reference evidence="5" key="1">
    <citation type="journal article" date="2019" name="Int. J. Syst. Evol. Microbiol.">
        <title>The Global Catalogue of Microorganisms (GCM) 10K type strain sequencing project: providing services to taxonomists for standard genome sequencing and annotation.</title>
        <authorList>
            <consortium name="The Broad Institute Genomics Platform"/>
            <consortium name="The Broad Institute Genome Sequencing Center for Infectious Disease"/>
            <person name="Wu L."/>
            <person name="Ma J."/>
        </authorList>
    </citation>
    <scope>NUCLEOTIDE SEQUENCE [LARGE SCALE GENOMIC DNA]</scope>
    <source>
        <strain evidence="5">CGMCC 1.10759</strain>
    </source>
</reference>
<dbReference type="InterPro" id="IPR027372">
    <property type="entry name" value="Phytase-like_dom"/>
</dbReference>
<accession>A0ABV8SQI7</accession>
<sequence length="963" mass="102141">MSRASRSCVAAAVAVALFNCALPASADDAVQQADEGSLKLTPLGTYDAGEVGSAEIVAFDASTQRLFLVNAQTSTVDILDVRNPSSPTKVTTINTAVLGSPNSVAVRDGVVAVAIQSDPKTDPGHVAFYDTDGVLIKAVQVGALPDMITFTPDGSSVLTANEGEPSGYGAGHVDPEGSVSIVPVPRNSIDWKKLSDSDVRTVTFQQFNGKEAKLRAQGIRIYGPGASVAQDLEPEYITVTEDSRLAYVTLQENNAIAEIDLKTGTVNNLLALGYKDYSELPFTASTYEWNKLPVIGTTVGGQTLHLGGFSGLAFEGTTSDGKLKFITHTDRGPNGEPTGALRPFLLPEFTPRLVRFTLDPATGNFDLLEQILLQQANGQPLTGLPNIVLSTDTNLPYNDEVGVDLFGQPTALDPQGADLEGIAIDQDGSFWMCDEYRPAIYHFSRAGKLIERLIPIGTHAAAGKPVPAPGQAGEYGVEALPAVIAQRRQNRGMEGIAIQNGKVYAFVQSPARNPTTVTNAQLNAMKNVRVVEYDPNTRATRQFLYIMDNPASVSADDTRADKIGDVAAVPGGGFLVVERDDDALPADPIETITKKIYAAKLDGATDISSLGLFTVGGVQKSVDQMTAAELTSVGVVPVKKTLHVDLPSAGYASVQKIEGLAVMNNGQLALINDNDFGVAGIVIDNATGTFTIAPGYVPEKPTLGLLKVPGLDASDRDSAINIRNWPVFGMYQPDSIASFNIGKITYLVTANEGDARDWPGFAEESRVSALTLDPVAFPNAADLQKAGNLGRLNVTKTLGDANGDGLYEKLYTLGGRSFSIWKANGIQVFDSGSDFECITAASNPAFFNASNDDRTFDSRSDNKGPEPEGLAVGTVGERRYAFIGLERTGGVMTYDITNPHVPVFVGYTNNRDFSVDPYNAPAAGDLGPEGLLFIDAKDSPTGLPLLVVANEISGTVTLYKLER</sequence>
<dbReference type="InterPro" id="IPR055188">
    <property type="entry name" value="Choice_anch_I"/>
</dbReference>
<dbReference type="Gene3D" id="2.130.10.10">
    <property type="entry name" value="YVTN repeat-like/Quinoprotein amine dehydrogenase"/>
    <property type="match status" value="1"/>
</dbReference>
<dbReference type="SUPFAM" id="SSF75011">
    <property type="entry name" value="3-carboxy-cis,cis-mucoante lactonizing enzyme"/>
    <property type="match status" value="1"/>
</dbReference>
<dbReference type="Pfam" id="PF22494">
    <property type="entry name" value="choice_anch_I"/>
    <property type="match status" value="2"/>
</dbReference>
<name>A0ABV8SQI7_9GAMM</name>
<dbReference type="Proteomes" id="UP001595904">
    <property type="component" value="Unassembled WGS sequence"/>
</dbReference>
<dbReference type="NCBIfam" id="NF038117">
    <property type="entry name" value="choice_anch_I"/>
    <property type="match status" value="1"/>
</dbReference>
<dbReference type="InterPro" id="IPR052956">
    <property type="entry name" value="Mesenchyme-surface_protein"/>
</dbReference>
<feature type="chain" id="PRO_5046202423" evidence="1">
    <location>
        <begin position="27"/>
        <end position="963"/>
    </location>
</feature>
<dbReference type="Pfam" id="PF13449">
    <property type="entry name" value="Phytase-like"/>
    <property type="match status" value="1"/>
</dbReference>
<evidence type="ECO:0000259" key="3">
    <source>
        <dbReference type="Pfam" id="PF22494"/>
    </source>
</evidence>
<proteinExistence type="predicted"/>
<comment type="caution">
    <text evidence="4">The sequence shown here is derived from an EMBL/GenBank/DDBJ whole genome shotgun (WGS) entry which is preliminary data.</text>
</comment>
<feature type="domain" description="Choice-of-anchor I" evidence="3">
    <location>
        <begin position="45"/>
        <end position="278"/>
    </location>
</feature>
<dbReference type="PANTHER" id="PTHR46928">
    <property type="entry name" value="MESENCHYME-SPECIFIC CELL SURFACE GLYCOPROTEIN"/>
    <property type="match status" value="1"/>
</dbReference>